<keyword evidence="6 7" id="KW-0472">Membrane</keyword>
<evidence type="ECO:0000256" key="5">
    <source>
        <dbReference type="ARBA" id="ARBA00022989"/>
    </source>
</evidence>
<feature type="transmembrane region" description="Helical" evidence="7">
    <location>
        <begin position="141"/>
        <end position="162"/>
    </location>
</feature>
<dbReference type="RefSeq" id="WP_183321282.1">
    <property type="nucleotide sequence ID" value="NZ_JACHVQ010000002.1"/>
</dbReference>
<feature type="transmembrane region" description="Helical" evidence="7">
    <location>
        <begin position="255"/>
        <end position="276"/>
    </location>
</feature>
<name>A0A839N9M9_9MICO</name>
<gene>
    <name evidence="8" type="ORF">FHU39_002911</name>
</gene>
<dbReference type="EMBL" id="JACHVQ010000002">
    <property type="protein sequence ID" value="MBB2892893.1"/>
    <property type="molecule type" value="Genomic_DNA"/>
</dbReference>
<keyword evidence="9" id="KW-1185">Reference proteome</keyword>
<organism evidence="8 9">
    <name type="scientific">Flexivirga oryzae</name>
    <dbReference type="NCBI Taxonomy" id="1794944"/>
    <lineage>
        <taxon>Bacteria</taxon>
        <taxon>Bacillati</taxon>
        <taxon>Actinomycetota</taxon>
        <taxon>Actinomycetes</taxon>
        <taxon>Micrococcales</taxon>
        <taxon>Dermacoccaceae</taxon>
        <taxon>Flexivirga</taxon>
    </lineage>
</organism>
<dbReference type="PANTHER" id="PTHR23513">
    <property type="entry name" value="INTEGRAL MEMBRANE EFFLUX PROTEIN-RELATED"/>
    <property type="match status" value="1"/>
</dbReference>
<feature type="transmembrane region" description="Helical" evidence="7">
    <location>
        <begin position="48"/>
        <end position="73"/>
    </location>
</feature>
<evidence type="ECO:0000256" key="3">
    <source>
        <dbReference type="ARBA" id="ARBA00022475"/>
    </source>
</evidence>
<sequence>MKVLADVTPLRTSPAFRNLWLGGAISAVGGQFNSFAAMYAVWHLTGSSLMVGLLGLASGIPMVAIALAGSMFIDSVDRAALARRATIGMLCCSLLMAWAVLEHWVTVLILFTAVAAALSSLAGPARRALTPTVVGSKELAAAYALTSLAFQLSMLIGPGLAALVATRFSLPVCFLLDAASFLAALAGLRGLHRPPEAATADRGVGAAVAGFRFAATQPVVRGALLCDLAATLLAMPFALFPALNHDNFDGTAQTLAWLTTAVAVGGVTGSVCSGVITHRAHPGLVMVVCSMSWGVALIVAGASHLLVVTLAMLAIAGAADTWAVTSRTTLVQSATPDRFRGRLSALEQLVGIGGPNLGNFRAGAVGNVIGAGPAMSLGGVTCVAAVAGIIATGRQLRGYQLPASAADNVSAGT</sequence>
<keyword evidence="3" id="KW-1003">Cell membrane</keyword>
<feature type="transmembrane region" description="Helical" evidence="7">
    <location>
        <begin position="20"/>
        <end position="42"/>
    </location>
</feature>
<protein>
    <submittedName>
        <fullName evidence="8">MFS family permease</fullName>
    </submittedName>
</protein>
<dbReference type="Proteomes" id="UP000559182">
    <property type="component" value="Unassembled WGS sequence"/>
</dbReference>
<accession>A0A839N9M9</accession>
<evidence type="ECO:0000256" key="6">
    <source>
        <dbReference type="ARBA" id="ARBA00023136"/>
    </source>
</evidence>
<feature type="transmembrane region" description="Helical" evidence="7">
    <location>
        <begin position="222"/>
        <end position="243"/>
    </location>
</feature>
<dbReference type="CDD" id="cd06173">
    <property type="entry name" value="MFS_MefA_like"/>
    <property type="match status" value="1"/>
</dbReference>
<keyword evidence="2" id="KW-0813">Transport</keyword>
<evidence type="ECO:0000256" key="1">
    <source>
        <dbReference type="ARBA" id="ARBA00004429"/>
    </source>
</evidence>
<feature type="transmembrane region" description="Helical" evidence="7">
    <location>
        <begin position="283"/>
        <end position="316"/>
    </location>
</feature>
<comment type="caution">
    <text evidence="8">The sequence shown here is derived from an EMBL/GenBank/DDBJ whole genome shotgun (WGS) entry which is preliminary data.</text>
</comment>
<proteinExistence type="predicted"/>
<evidence type="ECO:0000256" key="4">
    <source>
        <dbReference type="ARBA" id="ARBA00022692"/>
    </source>
</evidence>
<evidence type="ECO:0000256" key="2">
    <source>
        <dbReference type="ARBA" id="ARBA00022448"/>
    </source>
</evidence>
<dbReference type="InterPro" id="IPR036259">
    <property type="entry name" value="MFS_trans_sf"/>
</dbReference>
<reference evidence="8 9" key="1">
    <citation type="submission" date="2020-08" db="EMBL/GenBank/DDBJ databases">
        <title>Sequencing the genomes of 1000 actinobacteria strains.</title>
        <authorList>
            <person name="Klenk H.-P."/>
        </authorList>
    </citation>
    <scope>NUCLEOTIDE SEQUENCE [LARGE SCALE GENOMIC DNA]</scope>
    <source>
        <strain evidence="8 9">DSM 105369</strain>
    </source>
</reference>
<keyword evidence="4 7" id="KW-0812">Transmembrane</keyword>
<dbReference type="PANTHER" id="PTHR23513:SF9">
    <property type="entry name" value="ENTEROBACTIN EXPORTER ENTS"/>
    <property type="match status" value="1"/>
</dbReference>
<keyword evidence="5 7" id="KW-1133">Transmembrane helix</keyword>
<evidence type="ECO:0000256" key="7">
    <source>
        <dbReference type="SAM" id="Phobius"/>
    </source>
</evidence>
<dbReference type="Gene3D" id="1.20.1250.20">
    <property type="entry name" value="MFS general substrate transporter like domains"/>
    <property type="match status" value="1"/>
</dbReference>
<dbReference type="InterPro" id="IPR010290">
    <property type="entry name" value="TM_effector"/>
</dbReference>
<evidence type="ECO:0000313" key="8">
    <source>
        <dbReference type="EMBL" id="MBB2892893.1"/>
    </source>
</evidence>
<comment type="subcellular location">
    <subcellularLocation>
        <location evidence="1">Cell inner membrane</location>
        <topology evidence="1">Multi-pass membrane protein</topology>
    </subcellularLocation>
</comment>
<evidence type="ECO:0000313" key="9">
    <source>
        <dbReference type="Proteomes" id="UP000559182"/>
    </source>
</evidence>
<feature type="transmembrane region" description="Helical" evidence="7">
    <location>
        <begin position="368"/>
        <end position="391"/>
    </location>
</feature>
<dbReference type="SUPFAM" id="SSF103473">
    <property type="entry name" value="MFS general substrate transporter"/>
    <property type="match status" value="1"/>
</dbReference>
<dbReference type="Pfam" id="PF05977">
    <property type="entry name" value="MFS_3"/>
    <property type="match status" value="1"/>
</dbReference>
<dbReference type="AlphaFoldDB" id="A0A839N9M9"/>
<dbReference type="GO" id="GO:0005886">
    <property type="term" value="C:plasma membrane"/>
    <property type="evidence" value="ECO:0007669"/>
    <property type="project" value="UniProtKB-SubCell"/>
</dbReference>